<evidence type="ECO:0000256" key="1">
    <source>
        <dbReference type="ARBA" id="ARBA00022679"/>
    </source>
</evidence>
<keyword evidence="1" id="KW-0808">Transferase</keyword>
<dbReference type="InterPro" id="IPR050832">
    <property type="entry name" value="Bact_Acetyltransf"/>
</dbReference>
<dbReference type="CDD" id="cd04301">
    <property type="entry name" value="NAT_SF"/>
    <property type="match status" value="1"/>
</dbReference>
<keyword evidence="2" id="KW-0012">Acyltransferase</keyword>
<reference evidence="4" key="1">
    <citation type="submission" date="2020-02" db="EMBL/GenBank/DDBJ databases">
        <title>Flavobacterium sp. genome.</title>
        <authorList>
            <person name="Jung H.S."/>
            <person name="Baek J.H."/>
            <person name="Jeon C.O."/>
        </authorList>
    </citation>
    <scope>NUCLEOTIDE SEQUENCE</scope>
    <source>
        <strain evidence="4">SE-s28</strain>
    </source>
</reference>
<dbReference type="RefSeq" id="WP_169528001.1">
    <property type="nucleotide sequence ID" value="NZ_JAAMPU010000107.1"/>
</dbReference>
<comment type="caution">
    <text evidence="4">The sequence shown here is derived from an EMBL/GenBank/DDBJ whole genome shotgun (WGS) entry which is preliminary data.</text>
</comment>
<proteinExistence type="predicted"/>
<dbReference type="PANTHER" id="PTHR43877:SF1">
    <property type="entry name" value="ACETYLTRANSFERASE"/>
    <property type="match status" value="1"/>
</dbReference>
<dbReference type="InterPro" id="IPR000182">
    <property type="entry name" value="GNAT_dom"/>
</dbReference>
<dbReference type="Pfam" id="PF13673">
    <property type="entry name" value="Acetyltransf_10"/>
    <property type="match status" value="1"/>
</dbReference>
<dbReference type="SUPFAM" id="SSF55729">
    <property type="entry name" value="Acyl-CoA N-acyltransferases (Nat)"/>
    <property type="match status" value="1"/>
</dbReference>
<evidence type="ECO:0000313" key="5">
    <source>
        <dbReference type="Proteomes" id="UP000712080"/>
    </source>
</evidence>
<dbReference type="Proteomes" id="UP000712080">
    <property type="component" value="Unassembled WGS sequence"/>
</dbReference>
<evidence type="ECO:0000259" key="3">
    <source>
        <dbReference type="PROSITE" id="PS51186"/>
    </source>
</evidence>
<protein>
    <submittedName>
        <fullName evidence="4">GNAT family N-acetyltransferase</fullName>
    </submittedName>
</protein>
<dbReference type="InterPro" id="IPR016181">
    <property type="entry name" value="Acyl_CoA_acyltransferase"/>
</dbReference>
<evidence type="ECO:0000313" key="4">
    <source>
        <dbReference type="EMBL" id="NMH28895.1"/>
    </source>
</evidence>
<dbReference type="PANTHER" id="PTHR43877">
    <property type="entry name" value="AMINOALKYLPHOSPHONATE N-ACETYLTRANSFERASE-RELATED-RELATED"/>
    <property type="match status" value="1"/>
</dbReference>
<keyword evidence="5" id="KW-1185">Reference proteome</keyword>
<dbReference type="AlphaFoldDB" id="A0A972FWF8"/>
<dbReference type="Gene3D" id="3.40.630.30">
    <property type="match status" value="1"/>
</dbReference>
<dbReference type="EMBL" id="JAAMPU010000107">
    <property type="protein sequence ID" value="NMH28895.1"/>
    <property type="molecule type" value="Genomic_DNA"/>
</dbReference>
<name>A0A972FWF8_9FLAO</name>
<dbReference type="GO" id="GO:0016747">
    <property type="term" value="F:acyltransferase activity, transferring groups other than amino-acyl groups"/>
    <property type="evidence" value="ECO:0007669"/>
    <property type="project" value="InterPro"/>
</dbReference>
<feature type="domain" description="N-acetyltransferase" evidence="3">
    <location>
        <begin position="1"/>
        <end position="162"/>
    </location>
</feature>
<accession>A0A972FWF8</accession>
<dbReference type="PROSITE" id="PS51186">
    <property type="entry name" value="GNAT"/>
    <property type="match status" value="1"/>
</dbReference>
<sequence>MQIRNASEADAAVISQIALATWPDTYGEILSADQLEYMLDRFCSADAILANMQNGQQFLLAFDEMDSAVGFAAFTIKDDFSAHLNKLYVLPATQGKNLGKLLLGEVSKRSSVAGCTRLTLNVNRFNKAKTFYERLGFSIISEIDIPIGNGWLMEDFVMSRDI</sequence>
<gene>
    <name evidence="4" type="ORF">G6047_12695</name>
</gene>
<organism evidence="4 5">
    <name type="scientific">Flavobacterium silvaticum</name>
    <dbReference type="NCBI Taxonomy" id="1852020"/>
    <lineage>
        <taxon>Bacteria</taxon>
        <taxon>Pseudomonadati</taxon>
        <taxon>Bacteroidota</taxon>
        <taxon>Flavobacteriia</taxon>
        <taxon>Flavobacteriales</taxon>
        <taxon>Flavobacteriaceae</taxon>
        <taxon>Flavobacterium</taxon>
    </lineage>
</organism>
<evidence type="ECO:0000256" key="2">
    <source>
        <dbReference type="ARBA" id="ARBA00023315"/>
    </source>
</evidence>